<evidence type="ECO:0000256" key="1">
    <source>
        <dbReference type="SAM" id="MobiDB-lite"/>
    </source>
</evidence>
<dbReference type="Proteomes" id="UP001472677">
    <property type="component" value="Unassembled WGS sequence"/>
</dbReference>
<gene>
    <name evidence="2" type="ORF">V6N12_047324</name>
</gene>
<keyword evidence="3" id="KW-1185">Reference proteome</keyword>
<organism evidence="2 3">
    <name type="scientific">Hibiscus sabdariffa</name>
    <name type="common">roselle</name>
    <dbReference type="NCBI Taxonomy" id="183260"/>
    <lineage>
        <taxon>Eukaryota</taxon>
        <taxon>Viridiplantae</taxon>
        <taxon>Streptophyta</taxon>
        <taxon>Embryophyta</taxon>
        <taxon>Tracheophyta</taxon>
        <taxon>Spermatophyta</taxon>
        <taxon>Magnoliopsida</taxon>
        <taxon>eudicotyledons</taxon>
        <taxon>Gunneridae</taxon>
        <taxon>Pentapetalae</taxon>
        <taxon>rosids</taxon>
        <taxon>malvids</taxon>
        <taxon>Malvales</taxon>
        <taxon>Malvaceae</taxon>
        <taxon>Malvoideae</taxon>
        <taxon>Hibiscus</taxon>
    </lineage>
</organism>
<name>A0ABR2DAI7_9ROSI</name>
<feature type="region of interest" description="Disordered" evidence="1">
    <location>
        <begin position="134"/>
        <end position="164"/>
    </location>
</feature>
<dbReference type="EMBL" id="JBBPBM010000032">
    <property type="protein sequence ID" value="KAK8533922.1"/>
    <property type="molecule type" value="Genomic_DNA"/>
</dbReference>
<comment type="caution">
    <text evidence="2">The sequence shown here is derived from an EMBL/GenBank/DDBJ whole genome shotgun (WGS) entry which is preliminary data.</text>
</comment>
<evidence type="ECO:0000313" key="3">
    <source>
        <dbReference type="Proteomes" id="UP001472677"/>
    </source>
</evidence>
<reference evidence="2 3" key="1">
    <citation type="journal article" date="2024" name="G3 (Bethesda)">
        <title>Genome assembly of Hibiscus sabdariffa L. provides insights into metabolisms of medicinal natural products.</title>
        <authorList>
            <person name="Kim T."/>
        </authorList>
    </citation>
    <scope>NUCLEOTIDE SEQUENCE [LARGE SCALE GENOMIC DNA]</scope>
    <source>
        <strain evidence="2">TK-2024</strain>
        <tissue evidence="2">Old leaves</tissue>
    </source>
</reference>
<feature type="compositionally biased region" description="Basic residues" evidence="1">
    <location>
        <begin position="143"/>
        <end position="164"/>
    </location>
</feature>
<proteinExistence type="predicted"/>
<sequence length="164" mass="18163">MMESQFGLEEHDILHSPLEGHIDNGILDEFVSLVINSEKNDGVRAALARRNGGDKMVSESFGATNTWKINHLWEDNSPEDLHVVEPSLEAKECMPEKNVGLIVRADDNYMEPDLVDGVQESDIAVLKPSEALPKNQPEMARASKAKLIPHHGGSRKVRTMSKIA</sequence>
<protein>
    <submittedName>
        <fullName evidence="2">Uncharacterized protein</fullName>
    </submittedName>
</protein>
<accession>A0ABR2DAI7</accession>
<evidence type="ECO:0000313" key="2">
    <source>
        <dbReference type="EMBL" id="KAK8533922.1"/>
    </source>
</evidence>